<name>A0A9X3J505_9BACT</name>
<dbReference type="EMBL" id="JAPOHD010000012">
    <property type="protein sequence ID" value="MCY1719908.1"/>
    <property type="molecule type" value="Genomic_DNA"/>
</dbReference>
<keyword evidence="2" id="KW-1185">Reference proteome</keyword>
<dbReference type="AlphaFoldDB" id="A0A9X3J505"/>
<reference evidence="1" key="1">
    <citation type="submission" date="2022-11" db="EMBL/GenBank/DDBJ databases">
        <title>Marilongibacter aestuarii gen. nov., sp. nov., isolated from tidal flat sediment.</title>
        <authorList>
            <person name="Jiayan W."/>
        </authorList>
    </citation>
    <scope>NUCLEOTIDE SEQUENCE</scope>
    <source>
        <strain evidence="1">Z1-6</strain>
    </source>
</reference>
<accession>A0A9X3J505</accession>
<protein>
    <submittedName>
        <fullName evidence="1">PmoA family protein</fullName>
    </submittedName>
</protein>
<evidence type="ECO:0000313" key="1">
    <source>
        <dbReference type="EMBL" id="MCY1719908.1"/>
    </source>
</evidence>
<evidence type="ECO:0000313" key="2">
    <source>
        <dbReference type="Proteomes" id="UP001145087"/>
    </source>
</evidence>
<dbReference type="RefSeq" id="WP_343332241.1">
    <property type="nucleotide sequence ID" value="NZ_JAPOHD010000012.1"/>
</dbReference>
<sequence>MKKTEGGIKIVDGNKNVLAYRTTPKSLDGKYERCNYIHPLWGPDGKVLTEDFPADHLHHRGVFWAWHQVWIGDKRIGDPWELVDFEQDVVELEFMKSSDGAVQLKTEVEWKSGKWKVDGKKVPYMKEFATITVNKAVDNYRKIDFEIKLQAMQEGLKIGGSDDVKGYSGFSVRMALPEDIVFSGPHGDVEAEVTAVKSDGYIDMSGSIGANGKKGGIVILDNPENPGYPQAWILRNRNSMQNAAYPGNQLIPVSTNQFLVLKYSLVVYSGKMTNKKINKISGL</sequence>
<dbReference type="Pfam" id="PF14100">
    <property type="entry name" value="DUF6807"/>
    <property type="match status" value="1"/>
</dbReference>
<dbReference type="InterPro" id="IPR029475">
    <property type="entry name" value="DUF6807"/>
</dbReference>
<dbReference type="Proteomes" id="UP001145087">
    <property type="component" value="Unassembled WGS sequence"/>
</dbReference>
<organism evidence="1 2">
    <name type="scientific">Draconibacterium aestuarii</name>
    <dbReference type="NCBI Taxonomy" id="2998507"/>
    <lineage>
        <taxon>Bacteria</taxon>
        <taxon>Pseudomonadati</taxon>
        <taxon>Bacteroidota</taxon>
        <taxon>Bacteroidia</taxon>
        <taxon>Marinilabiliales</taxon>
        <taxon>Prolixibacteraceae</taxon>
        <taxon>Draconibacterium</taxon>
    </lineage>
</organism>
<comment type="caution">
    <text evidence="1">The sequence shown here is derived from an EMBL/GenBank/DDBJ whole genome shotgun (WGS) entry which is preliminary data.</text>
</comment>
<proteinExistence type="predicted"/>
<gene>
    <name evidence="1" type="ORF">OU798_06110</name>
</gene>